<name>A0A3D8X8E8_PRIMG</name>
<dbReference type="Proteomes" id="UP000256519">
    <property type="component" value="Unassembled WGS sequence"/>
</dbReference>
<dbReference type="EMBL" id="PQWM01000006">
    <property type="protein sequence ID" value="RDZ18047.1"/>
    <property type="molecule type" value="Genomic_DNA"/>
</dbReference>
<gene>
    <name evidence="2" type="ORF">C3744_03980</name>
</gene>
<organism evidence="2 3">
    <name type="scientific">Priestia megaterium</name>
    <name type="common">Bacillus megaterium</name>
    <dbReference type="NCBI Taxonomy" id="1404"/>
    <lineage>
        <taxon>Bacteria</taxon>
        <taxon>Bacillati</taxon>
        <taxon>Bacillota</taxon>
        <taxon>Bacilli</taxon>
        <taxon>Bacillales</taxon>
        <taxon>Bacillaceae</taxon>
        <taxon>Priestia</taxon>
    </lineage>
</organism>
<comment type="caution">
    <text evidence="2">The sequence shown here is derived from an EMBL/GenBank/DDBJ whole genome shotgun (WGS) entry which is preliminary data.</text>
</comment>
<evidence type="ECO:0000313" key="2">
    <source>
        <dbReference type="EMBL" id="RDZ18047.1"/>
    </source>
</evidence>
<accession>A0A3D8X8E8</accession>
<keyword evidence="1" id="KW-0472">Membrane</keyword>
<keyword evidence="1" id="KW-0812">Transmembrane</keyword>
<protein>
    <submittedName>
        <fullName evidence="2">Uncharacterized protein</fullName>
    </submittedName>
</protein>
<dbReference type="RefSeq" id="WP_116072121.1">
    <property type="nucleotide sequence ID" value="NZ_CP085442.1"/>
</dbReference>
<evidence type="ECO:0000313" key="3">
    <source>
        <dbReference type="Proteomes" id="UP000256519"/>
    </source>
</evidence>
<dbReference type="AlphaFoldDB" id="A0A3D8X8E8"/>
<feature type="transmembrane region" description="Helical" evidence="1">
    <location>
        <begin position="6"/>
        <end position="31"/>
    </location>
</feature>
<proteinExistence type="predicted"/>
<reference evidence="2 3" key="1">
    <citation type="journal article" date="2018" name="Appl. Environ. Microbiol.">
        <title>Antimicrobial susceptibility testing and tentative epidemiological cut-off values of five Bacillus species relevant for use as animal feed additives or for plant protection.</title>
        <authorList>
            <person name="Agerso Y."/>
            <person name="Stuer-Lauridsen B."/>
            <person name="Bjerre K."/>
            <person name="Jensen M.G."/>
            <person name="Johansen E."/>
            <person name="Bennedsen M."/>
            <person name="Brockmann E."/>
            <person name="Nielsen B."/>
        </authorList>
    </citation>
    <scope>NUCLEOTIDE SEQUENCE [LARGE SCALE GENOMIC DNA]</scope>
    <source>
        <strain evidence="2 3">CHCC20162</strain>
    </source>
</reference>
<evidence type="ECO:0000256" key="1">
    <source>
        <dbReference type="SAM" id="Phobius"/>
    </source>
</evidence>
<keyword evidence="1" id="KW-1133">Transmembrane helix</keyword>
<sequence>MELWGVVPILVFGVLYIGMIAGIIAVIVIVLKRMKERNQYLREIRDELRNQNRATIAENKK</sequence>